<feature type="region of interest" description="Disordered" evidence="1">
    <location>
        <begin position="64"/>
        <end position="84"/>
    </location>
</feature>
<name>A0ABM7P904_9BACT</name>
<sequence>MNDPKKEKRGEINGMSYGKIMTSLLIPKNARSDPKRILSGIAFLVFICFFLFAALSKGCQRETLKDQQQEQSRSVPAIVHTRSV</sequence>
<keyword evidence="2" id="KW-0812">Transmembrane</keyword>
<reference evidence="3" key="1">
    <citation type="journal article" date="2022" name="Arch. Microbiol.">
        <title>Pseudodesulfovibrio sediminis sp. nov., a mesophilic and neutrophilic sulfate-reducing bacterium isolated from sediment of a brackish lake.</title>
        <authorList>
            <person name="Takahashi A."/>
            <person name="Kojima H."/>
            <person name="Watanabe M."/>
            <person name="Fukui M."/>
        </authorList>
    </citation>
    <scope>NUCLEOTIDE SEQUENCE</scope>
    <source>
        <strain evidence="3">SF6</strain>
    </source>
</reference>
<keyword evidence="4" id="KW-1185">Reference proteome</keyword>
<evidence type="ECO:0000313" key="4">
    <source>
        <dbReference type="Proteomes" id="UP001053296"/>
    </source>
</evidence>
<proteinExistence type="predicted"/>
<gene>
    <name evidence="3" type="ORF">PSDVSF_26410</name>
</gene>
<dbReference type="EMBL" id="AP024485">
    <property type="protein sequence ID" value="BCS89399.1"/>
    <property type="molecule type" value="Genomic_DNA"/>
</dbReference>
<accession>A0ABM7P904</accession>
<keyword evidence="2" id="KW-0472">Membrane</keyword>
<evidence type="ECO:0000256" key="1">
    <source>
        <dbReference type="SAM" id="MobiDB-lite"/>
    </source>
</evidence>
<evidence type="ECO:0000313" key="3">
    <source>
        <dbReference type="EMBL" id="BCS89399.1"/>
    </source>
</evidence>
<protein>
    <submittedName>
        <fullName evidence="3">Uncharacterized protein</fullName>
    </submittedName>
</protein>
<feature type="transmembrane region" description="Helical" evidence="2">
    <location>
        <begin position="37"/>
        <end position="55"/>
    </location>
</feature>
<dbReference type="RefSeq" id="WP_229591372.1">
    <property type="nucleotide sequence ID" value="NZ_AP024485.1"/>
</dbReference>
<evidence type="ECO:0000256" key="2">
    <source>
        <dbReference type="SAM" id="Phobius"/>
    </source>
</evidence>
<dbReference type="Proteomes" id="UP001053296">
    <property type="component" value="Chromosome"/>
</dbReference>
<organism evidence="3 4">
    <name type="scientific">Pseudodesulfovibrio sediminis</name>
    <dbReference type="NCBI Taxonomy" id="2810563"/>
    <lineage>
        <taxon>Bacteria</taxon>
        <taxon>Pseudomonadati</taxon>
        <taxon>Thermodesulfobacteriota</taxon>
        <taxon>Desulfovibrionia</taxon>
        <taxon>Desulfovibrionales</taxon>
        <taxon>Desulfovibrionaceae</taxon>
    </lineage>
</organism>
<keyword evidence="2" id="KW-1133">Transmembrane helix</keyword>